<proteinExistence type="predicted"/>
<name>A0A368NJ48_AGRVI</name>
<evidence type="ECO:0000313" key="2">
    <source>
        <dbReference type="EMBL" id="KAA3520793.1"/>
    </source>
</evidence>
<reference evidence="2 3" key="1">
    <citation type="submission" date="2018-08" db="EMBL/GenBank/DDBJ databases">
        <title>Genome sequencing of Agrobacterium vitis strain ICMP 10754.</title>
        <authorList>
            <person name="Visnovsky S.B."/>
            <person name="Pitman A.R."/>
        </authorList>
    </citation>
    <scope>NUCLEOTIDE SEQUENCE [LARGE SCALE GENOMIC DNA]</scope>
    <source>
        <strain evidence="2 3">ICMP 10754</strain>
    </source>
</reference>
<evidence type="ECO:0000313" key="3">
    <source>
        <dbReference type="Proteomes" id="UP000436911"/>
    </source>
</evidence>
<comment type="caution">
    <text evidence="2">The sequence shown here is derived from an EMBL/GenBank/DDBJ whole genome shotgun (WGS) entry which is preliminary data.</text>
</comment>
<accession>A0A368NJ48</accession>
<dbReference type="EMBL" id="QUSG01000025">
    <property type="protein sequence ID" value="KAA3520793.1"/>
    <property type="molecule type" value="Genomic_DNA"/>
</dbReference>
<dbReference type="AlphaFoldDB" id="A0A368NJ48"/>
<sequence length="126" mass="13869">MLGASLEPVSEAWEHHRTARRPRGECFGQSCLREVKRNSTKSSVDASQPIGASKTPQIPARLSFQTCRRVPARLDPANHHPPPRLNPHSAKQPAPSFNAAYMRPPEFAAPSDATSNNPPDSLWLIL</sequence>
<feature type="region of interest" description="Disordered" evidence="1">
    <location>
        <begin position="1"/>
        <end position="126"/>
    </location>
</feature>
<dbReference type="Proteomes" id="UP000436911">
    <property type="component" value="Unassembled WGS sequence"/>
</dbReference>
<organism evidence="2 3">
    <name type="scientific">Agrobacterium vitis</name>
    <name type="common">Rhizobium vitis</name>
    <dbReference type="NCBI Taxonomy" id="373"/>
    <lineage>
        <taxon>Bacteria</taxon>
        <taxon>Pseudomonadati</taxon>
        <taxon>Pseudomonadota</taxon>
        <taxon>Alphaproteobacteria</taxon>
        <taxon>Hyphomicrobiales</taxon>
        <taxon>Rhizobiaceae</taxon>
        <taxon>Rhizobium/Agrobacterium group</taxon>
        <taxon>Agrobacterium</taxon>
    </lineage>
</organism>
<protein>
    <submittedName>
        <fullName evidence="2">Uncharacterized protein</fullName>
    </submittedName>
</protein>
<evidence type="ECO:0000256" key="1">
    <source>
        <dbReference type="SAM" id="MobiDB-lite"/>
    </source>
</evidence>
<gene>
    <name evidence="2" type="ORF">DXT89_24770</name>
</gene>